<name>X0YK95_9ZZZZ</name>
<dbReference type="SUPFAM" id="SSF52540">
    <property type="entry name" value="P-loop containing nucleoside triphosphate hydrolases"/>
    <property type="match status" value="1"/>
</dbReference>
<gene>
    <name evidence="1" type="ORF">S01H1_75373</name>
</gene>
<dbReference type="InterPro" id="IPR027417">
    <property type="entry name" value="P-loop_NTPase"/>
</dbReference>
<reference evidence="1" key="1">
    <citation type="journal article" date="2014" name="Front. Microbiol.">
        <title>High frequency of phylogenetically diverse reductive dehalogenase-homologous genes in deep subseafloor sedimentary metagenomes.</title>
        <authorList>
            <person name="Kawai M."/>
            <person name="Futagami T."/>
            <person name="Toyoda A."/>
            <person name="Takaki Y."/>
            <person name="Nishi S."/>
            <person name="Hori S."/>
            <person name="Arai W."/>
            <person name="Tsubouchi T."/>
            <person name="Morono Y."/>
            <person name="Uchiyama I."/>
            <person name="Ito T."/>
            <person name="Fujiyama A."/>
            <person name="Inagaki F."/>
            <person name="Takami H."/>
        </authorList>
    </citation>
    <scope>NUCLEOTIDE SEQUENCE</scope>
    <source>
        <strain evidence="1">Expedition CK06-06</strain>
    </source>
</reference>
<protein>
    <submittedName>
        <fullName evidence="1">Uncharacterized protein</fullName>
    </submittedName>
</protein>
<sequence length="158" mass="18680">RRDIERYGFIRRTDASLPDYLARYHRLPYDNWSRLAHRKFDLVLRFENLQQDFSKMIEMVGATQVRPLPQKNATGQRDAGHLQYYTPEALERANRIFGPFMQRWGYELPPEWGGVSVLGRVQFAVLAGPRHLYWRFIRYNSGFSGRMLRRFLGLKAAA</sequence>
<accession>X0YK95</accession>
<evidence type="ECO:0000313" key="1">
    <source>
        <dbReference type="EMBL" id="GAG48958.1"/>
    </source>
</evidence>
<dbReference type="EMBL" id="BARS01050495">
    <property type="protein sequence ID" value="GAG48958.1"/>
    <property type="molecule type" value="Genomic_DNA"/>
</dbReference>
<feature type="non-terminal residue" evidence="1">
    <location>
        <position position="1"/>
    </location>
</feature>
<organism evidence="1">
    <name type="scientific">marine sediment metagenome</name>
    <dbReference type="NCBI Taxonomy" id="412755"/>
    <lineage>
        <taxon>unclassified sequences</taxon>
        <taxon>metagenomes</taxon>
        <taxon>ecological metagenomes</taxon>
    </lineage>
</organism>
<proteinExistence type="predicted"/>
<dbReference type="AlphaFoldDB" id="X0YK95"/>
<comment type="caution">
    <text evidence="1">The sequence shown here is derived from an EMBL/GenBank/DDBJ whole genome shotgun (WGS) entry which is preliminary data.</text>
</comment>